<feature type="compositionally biased region" description="Low complexity" evidence="1">
    <location>
        <begin position="112"/>
        <end position="142"/>
    </location>
</feature>
<keyword evidence="2" id="KW-1133">Transmembrane helix</keyword>
<keyword evidence="2" id="KW-0812">Transmembrane</keyword>
<keyword evidence="4" id="KW-1185">Reference proteome</keyword>
<protein>
    <submittedName>
        <fullName evidence="3">Uncharacterized protein</fullName>
    </submittedName>
</protein>
<dbReference type="KEGG" id="ege:EM595_0891"/>
<reference evidence="4" key="1">
    <citation type="submission" date="2015-11" db="EMBL/GenBank/DDBJ databases">
        <authorList>
            <person name="Blom J."/>
        </authorList>
    </citation>
    <scope>NUCLEOTIDE SEQUENCE [LARGE SCALE GENOMIC DNA]</scope>
</reference>
<dbReference type="InterPro" id="IPR057700">
    <property type="entry name" value="DUF7940"/>
</dbReference>
<dbReference type="EMBL" id="LN907827">
    <property type="protein sequence ID" value="CUU23127.1"/>
    <property type="molecule type" value="Genomic_DNA"/>
</dbReference>
<organism evidence="3 4">
    <name type="scientific">Duffyella gerundensis</name>
    <dbReference type="NCBI Taxonomy" id="1619313"/>
    <lineage>
        <taxon>Bacteria</taxon>
        <taxon>Pseudomonadati</taxon>
        <taxon>Pseudomonadota</taxon>
        <taxon>Gammaproteobacteria</taxon>
        <taxon>Enterobacterales</taxon>
        <taxon>Erwiniaceae</taxon>
        <taxon>Duffyella</taxon>
    </lineage>
</organism>
<gene>
    <name evidence="3" type="ORF">EM595_0891</name>
</gene>
<evidence type="ECO:0000256" key="1">
    <source>
        <dbReference type="SAM" id="MobiDB-lite"/>
    </source>
</evidence>
<dbReference type="PATRIC" id="fig|1619313.3.peg.929"/>
<feature type="region of interest" description="Disordered" evidence="1">
    <location>
        <begin position="107"/>
        <end position="142"/>
    </location>
</feature>
<proteinExistence type="predicted"/>
<evidence type="ECO:0000313" key="3">
    <source>
        <dbReference type="EMBL" id="CUU23127.1"/>
    </source>
</evidence>
<evidence type="ECO:0000313" key="4">
    <source>
        <dbReference type="Proteomes" id="UP000059419"/>
    </source>
</evidence>
<feature type="transmembrane region" description="Helical" evidence="2">
    <location>
        <begin position="80"/>
        <end position="98"/>
    </location>
</feature>
<dbReference type="Pfam" id="PF25612">
    <property type="entry name" value="DUF7940"/>
    <property type="match status" value="1"/>
</dbReference>
<name>A0A0U5L3R3_9GAMM</name>
<feature type="transmembrane region" description="Helical" evidence="2">
    <location>
        <begin position="6"/>
        <end position="23"/>
    </location>
</feature>
<dbReference type="AlphaFoldDB" id="A0A0U5L3R3"/>
<accession>A0A0U5L3R3</accession>
<evidence type="ECO:0000256" key="2">
    <source>
        <dbReference type="SAM" id="Phobius"/>
    </source>
</evidence>
<keyword evidence="2" id="KW-0472">Membrane</keyword>
<dbReference type="STRING" id="1619313.EM595_0891"/>
<dbReference type="Proteomes" id="UP000059419">
    <property type="component" value="Chromosome 1"/>
</dbReference>
<sequence>MIYVYFVVPVILLIVTVILLQRFTTLEFVSHAKLLFRTWSVWLGSLGSALSAWAQSFPDAAMSGWQALPEDIKSYLPHNYLGFIGAFMVAMAVIAQFVRQKNLVQRKDDLQTQSKTSTNSTTVSTTNSNTTSNATTSNGNGQ</sequence>